<sequence length="62" mass="7058">MNNVSVNSNKKNTMDVAVEAYGADEDYGIEEAEWEEHELTLAECWDAIDIDEEVLEDNVYGM</sequence>
<keyword evidence="2" id="KW-1185">Reference proteome</keyword>
<reference evidence="1 2" key="1">
    <citation type="submission" date="2019-08" db="EMBL/GenBank/DDBJ databases">
        <title>In-depth cultivation of the pig gut microbiome towards novel bacterial diversity and tailored functional studies.</title>
        <authorList>
            <person name="Wylensek D."/>
            <person name="Hitch T.C.A."/>
            <person name="Clavel T."/>
        </authorList>
    </citation>
    <scope>NUCLEOTIDE SEQUENCE [LARGE SCALE GENOMIC DNA]</scope>
    <source>
        <strain evidence="1 2">WCA3-601-WT-6H</strain>
    </source>
</reference>
<comment type="caution">
    <text evidence="1">The sequence shown here is derived from an EMBL/GenBank/DDBJ whole genome shotgun (WGS) entry which is preliminary data.</text>
</comment>
<evidence type="ECO:0000313" key="1">
    <source>
        <dbReference type="EMBL" id="MST59259.1"/>
    </source>
</evidence>
<gene>
    <name evidence="1" type="ORF">FYJ59_13620</name>
</gene>
<organism evidence="1 2">
    <name type="scientific">Waltera intestinalis</name>
    <dbReference type="NCBI Taxonomy" id="2606635"/>
    <lineage>
        <taxon>Bacteria</taxon>
        <taxon>Bacillati</taxon>
        <taxon>Bacillota</taxon>
        <taxon>Clostridia</taxon>
        <taxon>Lachnospirales</taxon>
        <taxon>Lachnospiraceae</taxon>
        <taxon>Waltera</taxon>
    </lineage>
</organism>
<protein>
    <submittedName>
        <fullName evidence="1">Uncharacterized protein</fullName>
    </submittedName>
</protein>
<dbReference type="RefSeq" id="WP_154498858.1">
    <property type="nucleotide sequence ID" value="NZ_VUMU01000027.1"/>
</dbReference>
<accession>A0A6L5YM77</accession>
<evidence type="ECO:0000313" key="2">
    <source>
        <dbReference type="Proteomes" id="UP000476055"/>
    </source>
</evidence>
<dbReference type="EMBL" id="VUMU01000027">
    <property type="protein sequence ID" value="MST59259.1"/>
    <property type="molecule type" value="Genomic_DNA"/>
</dbReference>
<dbReference type="Proteomes" id="UP000476055">
    <property type="component" value="Unassembled WGS sequence"/>
</dbReference>
<dbReference type="AlphaFoldDB" id="A0A6L5YM77"/>
<proteinExistence type="predicted"/>
<name>A0A6L5YM77_9FIRM</name>